<keyword evidence="3" id="KW-0788">Thiol protease</keyword>
<dbReference type="InterPro" id="IPR050452">
    <property type="entry name" value="Metacaspase"/>
</dbReference>
<dbReference type="InterPro" id="IPR011600">
    <property type="entry name" value="Pept_C14_caspase"/>
</dbReference>
<reference evidence="6" key="1">
    <citation type="submission" date="2016-06" db="EMBL/GenBank/DDBJ databases">
        <title>Draft Genome sequence of the fungus Inonotus baumii.</title>
        <authorList>
            <person name="Zhu H."/>
            <person name="Lin W."/>
        </authorList>
    </citation>
    <scope>NUCLEOTIDE SEQUENCE</scope>
    <source>
        <strain evidence="6">821</strain>
    </source>
</reference>
<dbReference type="Gene3D" id="3.40.50.12660">
    <property type="match status" value="3"/>
</dbReference>
<dbReference type="Pfam" id="PF00656">
    <property type="entry name" value="Peptidase_C14"/>
    <property type="match status" value="1"/>
</dbReference>
<comment type="similarity">
    <text evidence="1">Belongs to the peptidase C14B family.</text>
</comment>
<sequence length="513" mass="55667">MWNNYPGQQQRHQHRAFPQPGGGYTPASGPPGFPSPPSGFGGGFGGGEYAPPPGPPPSGGDYQFRAPPGPPPGHQSNGYTPAYVPPPGPPSGYGGRAPGGYGGSDRGYMAPNGPSPVPRYDSRPSYGGGAPHMPPNEVQNYGPQYQGADNATHQYNFRYSQCTGKKKALCIGINYIGQKAELKGCINDVHNVQRFLSSHGYNRDDIVTLTDDARNQRQLPTKQNIIDAMQWLVRGASPNDSLFFHYSGHGGQTKDLDGDEADGYDEVIYPLDFEIAGHIVDDDMHAIMVRPLPAGCRLTAIFDSCHSGSVLDLPYIVSISITLQTTAHLPNALSFPCLIQYSTEGKIKEPNLTAEVGQGLFGMAKSYAQHDMGGVIKGAMGLFKTASGNTQKAEEYSRRTRTSSADVISWSGCKDSQTSADTVEAGRATGAMSYAFISALNEKPQQTYQELLNNLRNILRSKYSQKPQLSSSHPMQTYQELLNNLRNILRSKYSQKPQLSSSHPMDTSIYFIF</sequence>
<keyword evidence="2" id="KW-0053">Apoptosis</keyword>
<dbReference type="OrthoDB" id="3223806at2759"/>
<dbReference type="GO" id="GO:0006915">
    <property type="term" value="P:apoptotic process"/>
    <property type="evidence" value="ECO:0007669"/>
    <property type="project" value="UniProtKB-KW"/>
</dbReference>
<dbReference type="EMBL" id="LNZH02000006">
    <property type="protein sequence ID" value="OCB92266.1"/>
    <property type="molecule type" value="Genomic_DNA"/>
</dbReference>
<keyword evidence="7" id="KW-1185">Reference proteome</keyword>
<evidence type="ECO:0000256" key="3">
    <source>
        <dbReference type="ARBA" id="ARBA00022807"/>
    </source>
</evidence>
<organism evidence="6 7">
    <name type="scientific">Sanghuangporus baumii</name>
    <name type="common">Phellinus baumii</name>
    <dbReference type="NCBI Taxonomy" id="108892"/>
    <lineage>
        <taxon>Eukaryota</taxon>
        <taxon>Fungi</taxon>
        <taxon>Dikarya</taxon>
        <taxon>Basidiomycota</taxon>
        <taxon>Agaricomycotina</taxon>
        <taxon>Agaricomycetes</taxon>
        <taxon>Hymenochaetales</taxon>
        <taxon>Hymenochaetaceae</taxon>
        <taxon>Sanghuangporus</taxon>
    </lineage>
</organism>
<evidence type="ECO:0000313" key="6">
    <source>
        <dbReference type="EMBL" id="OCB92266.1"/>
    </source>
</evidence>
<dbReference type="InterPro" id="IPR029030">
    <property type="entry name" value="Caspase-like_dom_sf"/>
</dbReference>
<evidence type="ECO:0000256" key="4">
    <source>
        <dbReference type="SAM" id="MobiDB-lite"/>
    </source>
</evidence>
<keyword evidence="3" id="KW-0645">Protease</keyword>
<dbReference type="GO" id="GO:0006508">
    <property type="term" value="P:proteolysis"/>
    <property type="evidence" value="ECO:0007669"/>
    <property type="project" value="InterPro"/>
</dbReference>
<evidence type="ECO:0000259" key="5">
    <source>
        <dbReference type="Pfam" id="PF00656"/>
    </source>
</evidence>
<gene>
    <name evidence="6" type="ORF">A7U60_g318</name>
</gene>
<evidence type="ECO:0000313" key="7">
    <source>
        <dbReference type="Proteomes" id="UP000757232"/>
    </source>
</evidence>
<feature type="compositionally biased region" description="Gly residues" evidence="4">
    <location>
        <begin position="39"/>
        <end position="48"/>
    </location>
</feature>
<dbReference type="GO" id="GO:0005737">
    <property type="term" value="C:cytoplasm"/>
    <property type="evidence" value="ECO:0007669"/>
    <property type="project" value="TreeGrafter"/>
</dbReference>
<accession>A0A9Q5NCF0</accession>
<evidence type="ECO:0000256" key="1">
    <source>
        <dbReference type="ARBA" id="ARBA00009005"/>
    </source>
</evidence>
<dbReference type="PANTHER" id="PTHR48104:SF30">
    <property type="entry name" value="METACASPASE-1"/>
    <property type="match status" value="1"/>
</dbReference>
<proteinExistence type="inferred from homology"/>
<feature type="compositionally biased region" description="Gly residues" evidence="4">
    <location>
        <begin position="91"/>
        <end position="105"/>
    </location>
</feature>
<dbReference type="GO" id="GO:0004197">
    <property type="term" value="F:cysteine-type endopeptidase activity"/>
    <property type="evidence" value="ECO:0007669"/>
    <property type="project" value="InterPro"/>
</dbReference>
<feature type="compositionally biased region" description="Polar residues" evidence="4">
    <location>
        <begin position="1"/>
        <end position="10"/>
    </location>
</feature>
<dbReference type="Proteomes" id="UP000757232">
    <property type="component" value="Unassembled WGS sequence"/>
</dbReference>
<dbReference type="PANTHER" id="PTHR48104">
    <property type="entry name" value="METACASPASE-4"/>
    <property type="match status" value="1"/>
</dbReference>
<name>A0A9Q5NCF0_SANBA</name>
<dbReference type="AlphaFoldDB" id="A0A9Q5NCF0"/>
<evidence type="ECO:0000256" key="2">
    <source>
        <dbReference type="ARBA" id="ARBA00022703"/>
    </source>
</evidence>
<keyword evidence="3" id="KW-0378">Hydrolase</keyword>
<feature type="compositionally biased region" description="Pro residues" evidence="4">
    <location>
        <begin position="28"/>
        <end position="37"/>
    </location>
</feature>
<dbReference type="SUPFAM" id="SSF52129">
    <property type="entry name" value="Caspase-like"/>
    <property type="match status" value="1"/>
</dbReference>
<protein>
    <submittedName>
        <fullName evidence="6">Metacaspase</fullName>
    </submittedName>
</protein>
<comment type="caution">
    <text evidence="6">The sequence shown here is derived from an EMBL/GenBank/DDBJ whole genome shotgun (WGS) entry which is preliminary data.</text>
</comment>
<feature type="region of interest" description="Disordered" evidence="4">
    <location>
        <begin position="1"/>
        <end position="134"/>
    </location>
</feature>
<feature type="domain" description="Peptidase C14 caspase" evidence="5">
    <location>
        <begin position="165"/>
        <end position="474"/>
    </location>
</feature>